<accession>A0AAD9N0V6</accession>
<organism evidence="2 3">
    <name type="scientific">Paralvinella palmiformis</name>
    <dbReference type="NCBI Taxonomy" id="53620"/>
    <lineage>
        <taxon>Eukaryota</taxon>
        <taxon>Metazoa</taxon>
        <taxon>Spiralia</taxon>
        <taxon>Lophotrochozoa</taxon>
        <taxon>Annelida</taxon>
        <taxon>Polychaeta</taxon>
        <taxon>Sedentaria</taxon>
        <taxon>Canalipalpata</taxon>
        <taxon>Terebellida</taxon>
        <taxon>Terebelliformia</taxon>
        <taxon>Alvinellidae</taxon>
        <taxon>Paralvinella</taxon>
    </lineage>
</organism>
<proteinExistence type="predicted"/>
<keyword evidence="3" id="KW-1185">Reference proteome</keyword>
<gene>
    <name evidence="2" type="ORF">LSH36_367g05023</name>
</gene>
<feature type="compositionally biased region" description="Basic and acidic residues" evidence="1">
    <location>
        <begin position="101"/>
        <end position="141"/>
    </location>
</feature>
<reference evidence="2" key="1">
    <citation type="journal article" date="2023" name="Mol. Biol. Evol.">
        <title>Third-Generation Sequencing Reveals the Adaptive Role of the Epigenome in Three Deep-Sea Polychaetes.</title>
        <authorList>
            <person name="Perez M."/>
            <person name="Aroh O."/>
            <person name="Sun Y."/>
            <person name="Lan Y."/>
            <person name="Juniper S.K."/>
            <person name="Young C.R."/>
            <person name="Angers B."/>
            <person name="Qian P.Y."/>
        </authorList>
    </citation>
    <scope>NUCLEOTIDE SEQUENCE</scope>
    <source>
        <strain evidence="2">P08H-3</strain>
    </source>
</reference>
<sequence>MSLYDGLDLDDKEAKKDFKPDVCLNYNSVKAKRQNTTVAPVFDLKKRNEDSQLTFNMLTGKMERRVGNSPAPVSPSIPVNMSPFIASEAPGSILGVTDEYDPQRPNDYESYIKMRKDQRQREREEERKKELEERERFESSL</sequence>
<name>A0AAD9N0V6_9ANNE</name>
<feature type="region of interest" description="Disordered" evidence="1">
    <location>
        <begin position="94"/>
        <end position="141"/>
    </location>
</feature>
<dbReference type="EMBL" id="JAODUP010000367">
    <property type="protein sequence ID" value="KAK2151328.1"/>
    <property type="molecule type" value="Genomic_DNA"/>
</dbReference>
<dbReference type="AlphaFoldDB" id="A0AAD9N0V6"/>
<evidence type="ECO:0000313" key="2">
    <source>
        <dbReference type="EMBL" id="KAK2151328.1"/>
    </source>
</evidence>
<comment type="caution">
    <text evidence="2">The sequence shown here is derived from an EMBL/GenBank/DDBJ whole genome shotgun (WGS) entry which is preliminary data.</text>
</comment>
<evidence type="ECO:0000313" key="3">
    <source>
        <dbReference type="Proteomes" id="UP001208570"/>
    </source>
</evidence>
<protein>
    <submittedName>
        <fullName evidence="2">Uncharacterized protein</fullName>
    </submittedName>
</protein>
<evidence type="ECO:0000256" key="1">
    <source>
        <dbReference type="SAM" id="MobiDB-lite"/>
    </source>
</evidence>
<dbReference type="Proteomes" id="UP001208570">
    <property type="component" value="Unassembled WGS sequence"/>
</dbReference>